<organism evidence="12 13">
    <name type="scientific">Microbacterium limosum</name>
    <dbReference type="NCBI Taxonomy" id="3079935"/>
    <lineage>
        <taxon>Bacteria</taxon>
        <taxon>Bacillati</taxon>
        <taxon>Actinomycetota</taxon>
        <taxon>Actinomycetes</taxon>
        <taxon>Micrococcales</taxon>
        <taxon>Microbacteriaceae</taxon>
        <taxon>Microbacterium</taxon>
    </lineage>
</organism>
<feature type="transmembrane region" description="Helical" evidence="10">
    <location>
        <begin position="28"/>
        <end position="51"/>
    </location>
</feature>
<keyword evidence="2" id="KW-1003">Cell membrane</keyword>
<name>A0AAU0MGJ8_9MICO</name>
<dbReference type="InterPro" id="IPR036890">
    <property type="entry name" value="HATPase_C_sf"/>
</dbReference>
<keyword evidence="3" id="KW-0808">Transferase</keyword>
<dbReference type="SUPFAM" id="SSF55874">
    <property type="entry name" value="ATPase domain of HSP90 chaperone/DNA topoisomerase II/histidine kinase"/>
    <property type="match status" value="1"/>
</dbReference>
<reference evidence="12 13" key="1">
    <citation type="submission" date="2023-10" db="EMBL/GenBank/DDBJ databases">
        <title>Y20.</title>
        <authorList>
            <person name="Zhang G."/>
            <person name="Ding Y."/>
        </authorList>
    </citation>
    <scope>NUCLEOTIDE SEQUENCE [LARGE SCALE GENOMIC DNA]</scope>
    <source>
        <strain evidence="12 13">Y20</strain>
    </source>
</reference>
<dbReference type="AlphaFoldDB" id="A0AAU0MGJ8"/>
<sequence>MSTHRAKADSRHTAGFDSPRLLRRALRVHLIATSSVLLAVLGAMLLTEWLLTTRQADRIAAVVTTRLAESVLQPLSAMDFADEGLDTEALDAELRGFFASGTIERIKVWRVEGDEVRVVYSDLDEIVGEVRPFSAELATRLDAGETVVLSVPDDVEHRFEAGLPVELREAFIGFTDAAGRDMRLEVYVPVYTRQMIAGALSLQAPVIAGGLVALLVVLLPLSIRLARRLERLDAEHERVLAFGQRAREQERAELARRLHDDVVQSLSGARLAVGSLERTAGTRESDVLDRVGDVLAESMATLRGMLTEFVPGAVTAASLDHDVAELAARVRAGRNGAPPTLLYTGPSEEDRAVLARLDDDAAAVLFHAAQEGLRNAVEHADALVIALRLTVGREADGARTVRITVEDDGAGIDEGAARQARVQGHVGLELVRRAVEAIDGGMTVRARHPEHTGGPGTVLTCVVRAEMGASGPEIRPTLRPLRSRSRSRGGTPDRPHLRRQGPATPAPPT</sequence>
<gene>
    <name evidence="12" type="ORF">RYJ27_12060</name>
</gene>
<evidence type="ECO:0000256" key="4">
    <source>
        <dbReference type="ARBA" id="ARBA00022692"/>
    </source>
</evidence>
<dbReference type="SMART" id="SM00387">
    <property type="entry name" value="HATPase_c"/>
    <property type="match status" value="1"/>
</dbReference>
<dbReference type="GO" id="GO:0000155">
    <property type="term" value="F:phosphorelay sensor kinase activity"/>
    <property type="evidence" value="ECO:0007669"/>
    <property type="project" value="InterPro"/>
</dbReference>
<dbReference type="Proteomes" id="UP001329313">
    <property type="component" value="Chromosome"/>
</dbReference>
<dbReference type="Gene3D" id="3.30.565.10">
    <property type="entry name" value="Histidine kinase-like ATPase, C-terminal domain"/>
    <property type="match status" value="1"/>
</dbReference>
<keyword evidence="4 10" id="KW-0812">Transmembrane</keyword>
<comment type="subcellular location">
    <subcellularLocation>
        <location evidence="1">Cell membrane</location>
        <topology evidence="1">Multi-pass membrane protein</topology>
    </subcellularLocation>
</comment>
<dbReference type="InterPro" id="IPR011712">
    <property type="entry name" value="Sig_transdc_His_kin_sub3_dim/P"/>
</dbReference>
<feature type="region of interest" description="Disordered" evidence="9">
    <location>
        <begin position="470"/>
        <end position="509"/>
    </location>
</feature>
<accession>A0AAU0MGJ8</accession>
<dbReference type="GO" id="GO:0005886">
    <property type="term" value="C:plasma membrane"/>
    <property type="evidence" value="ECO:0007669"/>
    <property type="project" value="UniProtKB-SubCell"/>
</dbReference>
<dbReference type="Gene3D" id="1.20.5.1930">
    <property type="match status" value="1"/>
</dbReference>
<evidence type="ECO:0000256" key="8">
    <source>
        <dbReference type="ARBA" id="ARBA00023136"/>
    </source>
</evidence>
<dbReference type="PANTHER" id="PTHR24421">
    <property type="entry name" value="NITRATE/NITRITE SENSOR PROTEIN NARX-RELATED"/>
    <property type="match status" value="1"/>
</dbReference>
<proteinExistence type="predicted"/>
<keyword evidence="5 12" id="KW-0418">Kinase</keyword>
<dbReference type="KEGG" id="mliy:RYJ27_12060"/>
<feature type="transmembrane region" description="Helical" evidence="10">
    <location>
        <begin position="202"/>
        <end position="221"/>
    </location>
</feature>
<keyword evidence="8 10" id="KW-0472">Membrane</keyword>
<dbReference type="PANTHER" id="PTHR24421:SF37">
    <property type="entry name" value="SENSOR HISTIDINE KINASE NARS"/>
    <property type="match status" value="1"/>
</dbReference>
<evidence type="ECO:0000256" key="3">
    <source>
        <dbReference type="ARBA" id="ARBA00022679"/>
    </source>
</evidence>
<evidence type="ECO:0000256" key="2">
    <source>
        <dbReference type="ARBA" id="ARBA00022475"/>
    </source>
</evidence>
<keyword evidence="13" id="KW-1185">Reference proteome</keyword>
<evidence type="ECO:0000256" key="7">
    <source>
        <dbReference type="ARBA" id="ARBA00023012"/>
    </source>
</evidence>
<dbReference type="GO" id="GO:0046983">
    <property type="term" value="F:protein dimerization activity"/>
    <property type="evidence" value="ECO:0007669"/>
    <property type="project" value="InterPro"/>
</dbReference>
<dbReference type="RefSeq" id="WP_330170543.1">
    <property type="nucleotide sequence ID" value="NZ_CP137080.1"/>
</dbReference>
<dbReference type="InterPro" id="IPR050482">
    <property type="entry name" value="Sensor_HK_TwoCompSys"/>
</dbReference>
<keyword evidence="7" id="KW-0902">Two-component regulatory system</keyword>
<evidence type="ECO:0000256" key="6">
    <source>
        <dbReference type="ARBA" id="ARBA00022989"/>
    </source>
</evidence>
<evidence type="ECO:0000259" key="11">
    <source>
        <dbReference type="SMART" id="SM00387"/>
    </source>
</evidence>
<keyword evidence="6 10" id="KW-1133">Transmembrane helix</keyword>
<dbReference type="Pfam" id="PF02518">
    <property type="entry name" value="HATPase_c"/>
    <property type="match status" value="1"/>
</dbReference>
<evidence type="ECO:0000256" key="9">
    <source>
        <dbReference type="SAM" id="MobiDB-lite"/>
    </source>
</evidence>
<dbReference type="EMBL" id="CP137080">
    <property type="protein sequence ID" value="WOQ69419.1"/>
    <property type="molecule type" value="Genomic_DNA"/>
</dbReference>
<dbReference type="InterPro" id="IPR003594">
    <property type="entry name" value="HATPase_dom"/>
</dbReference>
<evidence type="ECO:0000256" key="5">
    <source>
        <dbReference type="ARBA" id="ARBA00022777"/>
    </source>
</evidence>
<dbReference type="Pfam" id="PF07730">
    <property type="entry name" value="HisKA_3"/>
    <property type="match status" value="1"/>
</dbReference>
<evidence type="ECO:0000256" key="10">
    <source>
        <dbReference type="SAM" id="Phobius"/>
    </source>
</evidence>
<evidence type="ECO:0000256" key="1">
    <source>
        <dbReference type="ARBA" id="ARBA00004651"/>
    </source>
</evidence>
<protein>
    <submittedName>
        <fullName evidence="12">Histidine kinase</fullName>
    </submittedName>
</protein>
<feature type="domain" description="Histidine kinase/HSP90-like ATPase" evidence="11">
    <location>
        <begin position="360"/>
        <end position="467"/>
    </location>
</feature>
<evidence type="ECO:0000313" key="13">
    <source>
        <dbReference type="Proteomes" id="UP001329313"/>
    </source>
</evidence>
<evidence type="ECO:0000313" key="12">
    <source>
        <dbReference type="EMBL" id="WOQ69419.1"/>
    </source>
</evidence>